<dbReference type="Gene3D" id="3.60.15.10">
    <property type="entry name" value="Ribonuclease Z/Hydroxyacylglutathione hydrolase-like"/>
    <property type="match status" value="1"/>
</dbReference>
<dbReference type="InterPro" id="IPR001279">
    <property type="entry name" value="Metallo-B-lactamas"/>
</dbReference>
<dbReference type="PIRSF" id="PIRSF038896">
    <property type="entry name" value="NAPE-PLD"/>
    <property type="match status" value="1"/>
</dbReference>
<dbReference type="GO" id="GO:0005737">
    <property type="term" value="C:cytoplasm"/>
    <property type="evidence" value="ECO:0007669"/>
    <property type="project" value="TreeGrafter"/>
</dbReference>
<name>A0A146KI66_9EUKA</name>
<dbReference type="InterPro" id="IPR036866">
    <property type="entry name" value="RibonucZ/Hydroxyglut_hydro"/>
</dbReference>
<dbReference type="EMBL" id="GDID01000778">
    <property type="protein sequence ID" value="JAP95828.1"/>
    <property type="molecule type" value="Transcribed_RNA"/>
</dbReference>
<dbReference type="AlphaFoldDB" id="A0A146KI66"/>
<dbReference type="Pfam" id="PF12706">
    <property type="entry name" value="Lactamase_B_2"/>
    <property type="match status" value="1"/>
</dbReference>
<feature type="domain" description="Metallo-beta-lactamase" evidence="1">
    <location>
        <begin position="62"/>
        <end position="220"/>
    </location>
</feature>
<dbReference type="GO" id="GO:0070290">
    <property type="term" value="F:N-acylphosphatidylethanolamine-specific phospholipase D activity"/>
    <property type="evidence" value="ECO:0007669"/>
    <property type="project" value="InterPro"/>
</dbReference>
<dbReference type="PANTHER" id="PTHR15032">
    <property type="entry name" value="N-ACYL-PHOSPHATIDYLETHANOLAMINE-HYDROLYZING PHOSPHOLIPASE D"/>
    <property type="match status" value="1"/>
</dbReference>
<dbReference type="SUPFAM" id="SSF56281">
    <property type="entry name" value="Metallo-hydrolase/oxidoreductase"/>
    <property type="match status" value="1"/>
</dbReference>
<protein>
    <submittedName>
        <fullName evidence="2">Beta-lactamase superfamily domain-containing protein</fullName>
    </submittedName>
</protein>
<reference evidence="2" key="1">
    <citation type="submission" date="2015-07" db="EMBL/GenBank/DDBJ databases">
        <title>Adaptation to a free-living lifestyle via gene acquisitions in the diplomonad Trepomonas sp. PC1.</title>
        <authorList>
            <person name="Xu F."/>
            <person name="Jerlstrom-Hultqvist J."/>
            <person name="Kolisko M."/>
            <person name="Simpson A.G.B."/>
            <person name="Roger A.J."/>
            <person name="Svard S.G."/>
            <person name="Andersson J.O."/>
        </authorList>
    </citation>
    <scope>NUCLEOTIDE SEQUENCE</scope>
    <source>
        <strain evidence="2">PC1</strain>
    </source>
</reference>
<organism evidence="2">
    <name type="scientific">Trepomonas sp. PC1</name>
    <dbReference type="NCBI Taxonomy" id="1076344"/>
    <lineage>
        <taxon>Eukaryota</taxon>
        <taxon>Metamonada</taxon>
        <taxon>Diplomonadida</taxon>
        <taxon>Hexamitidae</taxon>
        <taxon>Hexamitinae</taxon>
        <taxon>Trepomonas</taxon>
    </lineage>
</organism>
<evidence type="ECO:0000313" key="2">
    <source>
        <dbReference type="EMBL" id="JAP95828.1"/>
    </source>
</evidence>
<dbReference type="InterPro" id="IPR024884">
    <property type="entry name" value="NAPE-PLD"/>
</dbReference>
<dbReference type="GO" id="GO:0008270">
    <property type="term" value="F:zinc ion binding"/>
    <property type="evidence" value="ECO:0007669"/>
    <property type="project" value="InterPro"/>
</dbReference>
<accession>A0A146KI66</accession>
<dbReference type="PANTHER" id="PTHR15032:SF4">
    <property type="entry name" value="N-ACYL-PHOSPHATIDYLETHANOLAMINE-HYDROLYZING PHOSPHOLIPASE D"/>
    <property type="match status" value="1"/>
</dbReference>
<evidence type="ECO:0000259" key="1">
    <source>
        <dbReference type="Pfam" id="PF12706"/>
    </source>
</evidence>
<gene>
    <name evidence="2" type="ORF">TPC1_11041</name>
</gene>
<feature type="non-terminal residue" evidence="2">
    <location>
        <position position="1"/>
    </location>
</feature>
<feature type="non-terminal residue" evidence="2">
    <location>
        <position position="266"/>
    </location>
</feature>
<proteinExistence type="predicted"/>
<sequence length="266" mass="30690">RPRKPIEVNFESDYCAMKNEEFAWFGHSSVLFKVADKFIFVDPIMFDASPLTKHFKYSQSLDFNLVPVIDYLLITHNHADHLCIKTLKHLKIRKIVCPLGVSKHLIQLERPVIELDWFQSLKENGLDIVLLPSQHFSQRSLLDRDQTLWGGFGINNIYMSGDGGFNEQLVQKIKEVRQFEYLFIECGQYSPSWAKMHMFPHEAIQASSILGGHQLFPMHFGKFILSNHDWNAPALCLNEFQTDLGFIGQIGKVYKLVECDQKSTSP</sequence>